<name>A0A1N7C9V3_9EURY</name>
<proteinExistence type="predicted"/>
<reference evidence="1 4" key="1">
    <citation type="submission" date="2017-01" db="EMBL/GenBank/DDBJ databases">
        <title>Complete genome sequence of Haloterrigena daqingensis type strain (JX313T).</title>
        <authorList>
            <person name="Shuang W."/>
        </authorList>
    </citation>
    <scope>NUCLEOTIDE SEQUENCE [LARGE SCALE GENOMIC DNA]</scope>
    <source>
        <strain evidence="1 4">JX313</strain>
    </source>
</reference>
<evidence type="ECO:0000313" key="4">
    <source>
        <dbReference type="Proteomes" id="UP000187321"/>
    </source>
</evidence>
<dbReference type="OrthoDB" id="275424at2157"/>
<dbReference type="RefSeq" id="WP_076580845.1">
    <property type="nucleotide sequence ID" value="NZ_CP019327.1"/>
</dbReference>
<organism evidence="2 3">
    <name type="scientific">Natronorubrum daqingense</name>
    <dbReference type="NCBI Taxonomy" id="588898"/>
    <lineage>
        <taxon>Archaea</taxon>
        <taxon>Methanobacteriati</taxon>
        <taxon>Methanobacteriota</taxon>
        <taxon>Stenosarchaea group</taxon>
        <taxon>Halobacteria</taxon>
        <taxon>Halobacteriales</taxon>
        <taxon>Natrialbaceae</taxon>
        <taxon>Natronorubrum</taxon>
    </lineage>
</organism>
<keyword evidence="3" id="KW-1185">Reference proteome</keyword>
<reference evidence="2 3" key="2">
    <citation type="submission" date="2017-01" db="EMBL/GenBank/DDBJ databases">
        <authorList>
            <person name="Mah S.A."/>
            <person name="Swanson W.J."/>
            <person name="Moy G.W."/>
            <person name="Vacquier V.D."/>
        </authorList>
    </citation>
    <scope>NUCLEOTIDE SEQUENCE [LARGE SCALE GENOMIC DNA]</scope>
    <source>
        <strain evidence="2 3">CGMCC 1.8909</strain>
    </source>
</reference>
<evidence type="ECO:0008006" key="5">
    <source>
        <dbReference type="Google" id="ProtNLM"/>
    </source>
</evidence>
<dbReference type="EMBL" id="CP019327">
    <property type="protein sequence ID" value="APX96807.1"/>
    <property type="molecule type" value="Genomic_DNA"/>
</dbReference>
<gene>
    <name evidence="1" type="ORF">BB347_09340</name>
    <name evidence="2" type="ORF">SAMN05421809_1591</name>
</gene>
<dbReference type="AlphaFoldDB" id="A0A1N7C9V3"/>
<dbReference type="Proteomes" id="UP000185687">
    <property type="component" value="Unassembled WGS sequence"/>
</dbReference>
<sequence length="60" mass="6604">MSGAEISRYAESNTELLSRLLAYGDSESRAYALTVLANSGNVDAIDQVQAELDRIKRELE</sequence>
<dbReference type="GeneID" id="30956145"/>
<protein>
    <recommendedName>
        <fullName evidence="5">HEAT repeat-containing protein</fullName>
    </recommendedName>
</protein>
<dbReference type="Proteomes" id="UP000187321">
    <property type="component" value="Chromosome"/>
</dbReference>
<dbReference type="KEGG" id="hda:BB347_09340"/>
<dbReference type="EMBL" id="FTNP01000002">
    <property type="protein sequence ID" value="SIR60346.1"/>
    <property type="molecule type" value="Genomic_DNA"/>
</dbReference>
<evidence type="ECO:0000313" key="2">
    <source>
        <dbReference type="EMBL" id="SIR60346.1"/>
    </source>
</evidence>
<evidence type="ECO:0000313" key="1">
    <source>
        <dbReference type="EMBL" id="APX96807.1"/>
    </source>
</evidence>
<accession>A0A1N7C9V3</accession>
<evidence type="ECO:0000313" key="3">
    <source>
        <dbReference type="Proteomes" id="UP000185687"/>
    </source>
</evidence>